<keyword evidence="9" id="KW-1208">Phospholipid metabolism</keyword>
<feature type="transmembrane region" description="Helical" evidence="10">
    <location>
        <begin position="165"/>
        <end position="183"/>
    </location>
</feature>
<evidence type="ECO:0000256" key="10">
    <source>
        <dbReference type="SAM" id="Phobius"/>
    </source>
</evidence>
<keyword evidence="5 10" id="KW-1133">Transmembrane helix</keyword>
<dbReference type="InterPro" id="IPR043130">
    <property type="entry name" value="CDP-OH_PTrfase_TM_dom"/>
</dbReference>
<organism evidence="11 12">
    <name type="scientific">Coprococcus eutactus</name>
    <dbReference type="NCBI Taxonomy" id="33043"/>
    <lineage>
        <taxon>Bacteria</taxon>
        <taxon>Bacillati</taxon>
        <taxon>Bacillota</taxon>
        <taxon>Clostridia</taxon>
        <taxon>Lachnospirales</taxon>
        <taxon>Lachnospiraceae</taxon>
        <taxon>Coprococcus</taxon>
    </lineage>
</organism>
<proteinExistence type="inferred from homology"/>
<keyword evidence="3" id="KW-0444">Lipid biosynthesis</keyword>
<feature type="transmembrane region" description="Helical" evidence="10">
    <location>
        <begin position="20"/>
        <end position="44"/>
    </location>
</feature>
<evidence type="ECO:0000256" key="1">
    <source>
        <dbReference type="ARBA" id="ARBA00004141"/>
    </source>
</evidence>
<name>A0A3R5ZM14_9FIRM</name>
<keyword evidence="11" id="KW-0808">Transferase</keyword>
<accession>A0A3R5ZM14</accession>
<feature type="transmembrane region" description="Helical" evidence="10">
    <location>
        <begin position="138"/>
        <end position="159"/>
    </location>
</feature>
<dbReference type="OrthoDB" id="9777147at2"/>
<dbReference type="Proteomes" id="UP000283295">
    <property type="component" value="Unassembled WGS sequence"/>
</dbReference>
<dbReference type="GO" id="GO:0016020">
    <property type="term" value="C:membrane"/>
    <property type="evidence" value="ECO:0007669"/>
    <property type="project" value="UniProtKB-SubCell"/>
</dbReference>
<feature type="transmembrane region" description="Helical" evidence="10">
    <location>
        <begin position="65"/>
        <end position="90"/>
    </location>
</feature>
<dbReference type="GO" id="GO:0016780">
    <property type="term" value="F:phosphotransferase activity, for other substituted phosphate groups"/>
    <property type="evidence" value="ECO:0007669"/>
    <property type="project" value="InterPro"/>
</dbReference>
<comment type="similarity">
    <text evidence="2">Belongs to the CDP-alcohol phosphatidyltransferase class-I family.</text>
</comment>
<feature type="transmembrane region" description="Helical" evidence="10">
    <location>
        <begin position="96"/>
        <end position="117"/>
    </location>
</feature>
<evidence type="ECO:0000256" key="4">
    <source>
        <dbReference type="ARBA" id="ARBA00022692"/>
    </source>
</evidence>
<reference evidence="11 12" key="1">
    <citation type="submission" date="2018-08" db="EMBL/GenBank/DDBJ databases">
        <title>A genome reference for cultivated species of the human gut microbiota.</title>
        <authorList>
            <person name="Zou Y."/>
            <person name="Xue W."/>
            <person name="Luo G."/>
        </authorList>
    </citation>
    <scope>NUCLEOTIDE SEQUENCE [LARGE SCALE GENOMIC DNA]</scope>
    <source>
        <strain evidence="11 12">AF22-21</strain>
    </source>
</reference>
<keyword evidence="6" id="KW-0443">Lipid metabolism</keyword>
<dbReference type="GO" id="GO:0008654">
    <property type="term" value="P:phospholipid biosynthetic process"/>
    <property type="evidence" value="ECO:0007669"/>
    <property type="project" value="UniProtKB-KW"/>
</dbReference>
<evidence type="ECO:0000313" key="12">
    <source>
        <dbReference type="Proteomes" id="UP000283295"/>
    </source>
</evidence>
<dbReference type="Gene3D" id="1.20.120.1760">
    <property type="match status" value="1"/>
</dbReference>
<keyword evidence="7 10" id="KW-0472">Membrane</keyword>
<evidence type="ECO:0000256" key="3">
    <source>
        <dbReference type="ARBA" id="ARBA00022516"/>
    </source>
</evidence>
<evidence type="ECO:0000256" key="6">
    <source>
        <dbReference type="ARBA" id="ARBA00023098"/>
    </source>
</evidence>
<comment type="caution">
    <text evidence="11">The sequence shown here is derived from an EMBL/GenBank/DDBJ whole genome shotgun (WGS) entry which is preliminary data.</text>
</comment>
<dbReference type="PANTHER" id="PTHR14269">
    <property type="entry name" value="CDP-DIACYLGLYCEROL--GLYCEROL-3-PHOSPHATE 3-PHOSPHATIDYLTRANSFERASE-RELATED"/>
    <property type="match status" value="1"/>
</dbReference>
<evidence type="ECO:0000256" key="8">
    <source>
        <dbReference type="ARBA" id="ARBA00023209"/>
    </source>
</evidence>
<comment type="subcellular location">
    <subcellularLocation>
        <location evidence="1">Membrane</location>
        <topology evidence="1">Multi-pass membrane protein</topology>
    </subcellularLocation>
</comment>
<keyword evidence="4 10" id="KW-0812">Transmembrane</keyword>
<dbReference type="Pfam" id="PF01066">
    <property type="entry name" value="CDP-OH_P_transf"/>
    <property type="match status" value="1"/>
</dbReference>
<feature type="transmembrane region" description="Helical" evidence="10">
    <location>
        <begin position="195"/>
        <end position="215"/>
    </location>
</feature>
<protein>
    <submittedName>
        <fullName evidence="11">CDP-diacylglycerol--serine O-phosphatidyltransferase</fullName>
    </submittedName>
</protein>
<evidence type="ECO:0000256" key="9">
    <source>
        <dbReference type="ARBA" id="ARBA00023264"/>
    </source>
</evidence>
<evidence type="ECO:0000313" key="11">
    <source>
        <dbReference type="EMBL" id="RGS43369.1"/>
    </source>
</evidence>
<keyword evidence="8" id="KW-0594">Phospholipid biosynthesis</keyword>
<sequence>MVGFYNYTVILTYMSLVSSITGLFFTFSGHLSIGILCLALSGLFDAFDGKVARRKKDRTMDEKRFGIQIDSLCDLISFGVFPVVLCWYSGMNTPLGMFILVLYCLAGMIRLAYYNVLEEKKNNDDYDSEVIEAPDGRKYFHGMPITAIAVGLPIVYVTSPLLGEYFPIVLHIIMILAMILFITDFRFPKPTSKELTVIIVIVAVAVVWLLIRYMAKRHIIDVPLLFLSYVRGIMQ</sequence>
<evidence type="ECO:0000256" key="2">
    <source>
        <dbReference type="ARBA" id="ARBA00010441"/>
    </source>
</evidence>
<dbReference type="InterPro" id="IPR000462">
    <property type="entry name" value="CDP-OH_P_trans"/>
</dbReference>
<dbReference type="PANTHER" id="PTHR14269:SF61">
    <property type="entry name" value="CDP-DIACYLGLYCEROL--SERINE O-PHOSPHATIDYLTRANSFERASE"/>
    <property type="match status" value="1"/>
</dbReference>
<dbReference type="AlphaFoldDB" id="A0A3R5ZM14"/>
<evidence type="ECO:0000256" key="7">
    <source>
        <dbReference type="ARBA" id="ARBA00023136"/>
    </source>
</evidence>
<evidence type="ECO:0000256" key="5">
    <source>
        <dbReference type="ARBA" id="ARBA00022989"/>
    </source>
</evidence>
<gene>
    <name evidence="11" type="ORF">DWX94_04735</name>
</gene>
<dbReference type="InterPro" id="IPR050324">
    <property type="entry name" value="CDP-alcohol_PTase-I"/>
</dbReference>
<dbReference type="EMBL" id="QRVK01000007">
    <property type="protein sequence ID" value="RGS43369.1"/>
    <property type="molecule type" value="Genomic_DNA"/>
</dbReference>